<dbReference type="EMBL" id="JAXOTQ010000010">
    <property type="protein sequence ID" value="MDZ5489782.1"/>
    <property type="molecule type" value="Genomic_DNA"/>
</dbReference>
<organism evidence="2 3">
    <name type="scientific">Micromonospora sicca</name>
    <dbReference type="NCBI Taxonomy" id="2202420"/>
    <lineage>
        <taxon>Bacteria</taxon>
        <taxon>Bacillati</taxon>
        <taxon>Actinomycetota</taxon>
        <taxon>Actinomycetes</taxon>
        <taxon>Micromonosporales</taxon>
        <taxon>Micromonosporaceae</taxon>
        <taxon>Micromonospora</taxon>
    </lineage>
</organism>
<dbReference type="InterPro" id="IPR043504">
    <property type="entry name" value="Peptidase_S1_PA_chymotrypsin"/>
</dbReference>
<evidence type="ECO:0000256" key="1">
    <source>
        <dbReference type="SAM" id="SignalP"/>
    </source>
</evidence>
<evidence type="ECO:0000313" key="2">
    <source>
        <dbReference type="EMBL" id="MDZ5489782.1"/>
    </source>
</evidence>
<name>A0ABU5JB21_9ACTN</name>
<sequence>MRKSILAVVAVGSLAGGSLVGAPAVAAPTEVTLPENAVASFQQMVQSDRDNYTGLTVDERQHVLRVYVPRTRVVAATGAVTRFATASTARPGSALRVEVTPTPYSLRDLDTTMAQIDKAEPWATATRGLRSAWFVDAAAGRVQVGLTKVTPQLRQLARATFGDRVELVARQRFDTAVRRDRLSPGPLHEVARPTSGARVVGAMAAAATPTRLLDVTPYYSGNRIYRTYTQNGQNWVTQCTTAFVVASGSTRQMATAGHCGPTGSVWNQGYLDTSTNTLYRTGTMGTVGRVEWGNNRMDAEVIGGGSYWAGAVYTGPYNSSYAYGVAGSTSLAVGQSVCSDGSFTGENCGVRVSAINACLDLNDNGTIVHVCNQAMADATGPNYLIVQHGDSGGPVYKLASNPNYTLAAGIISGGSSDGAHMNFTQFTNFTSAFGVTIVSGSPA</sequence>
<dbReference type="RefSeq" id="WP_322440070.1">
    <property type="nucleotide sequence ID" value="NZ_JAXOTQ010000010.1"/>
</dbReference>
<evidence type="ECO:0000313" key="3">
    <source>
        <dbReference type="Proteomes" id="UP001290101"/>
    </source>
</evidence>
<comment type="caution">
    <text evidence="2">The sequence shown here is derived from an EMBL/GenBank/DDBJ whole genome shotgun (WGS) entry which is preliminary data.</text>
</comment>
<dbReference type="InterPro" id="IPR009003">
    <property type="entry name" value="Peptidase_S1_PA"/>
</dbReference>
<feature type="chain" id="PRO_5047534513" description="S1 family peptidase" evidence="1">
    <location>
        <begin position="27"/>
        <end position="443"/>
    </location>
</feature>
<reference evidence="2 3" key="1">
    <citation type="submission" date="2023-12" db="EMBL/GenBank/DDBJ databases">
        <title>Micromonospora sp. nov., isolated from Atacama Desert.</title>
        <authorList>
            <person name="Carro L."/>
            <person name="Golinska P."/>
            <person name="Klenk H.-P."/>
            <person name="Goodfellow M."/>
        </authorList>
    </citation>
    <scope>NUCLEOTIDE SEQUENCE [LARGE SCALE GENOMIC DNA]</scope>
    <source>
        <strain evidence="2 3">4G53</strain>
    </source>
</reference>
<dbReference type="Gene3D" id="2.40.10.10">
    <property type="entry name" value="Trypsin-like serine proteases"/>
    <property type="match status" value="2"/>
</dbReference>
<keyword evidence="1" id="KW-0732">Signal</keyword>
<evidence type="ECO:0008006" key="4">
    <source>
        <dbReference type="Google" id="ProtNLM"/>
    </source>
</evidence>
<dbReference type="SUPFAM" id="SSF50494">
    <property type="entry name" value="Trypsin-like serine proteases"/>
    <property type="match status" value="1"/>
</dbReference>
<gene>
    <name evidence="2" type="ORF">U2F25_09955</name>
</gene>
<protein>
    <recommendedName>
        <fullName evidence="4">S1 family peptidase</fullName>
    </recommendedName>
</protein>
<keyword evidence="3" id="KW-1185">Reference proteome</keyword>
<proteinExistence type="predicted"/>
<accession>A0ABU5JB21</accession>
<feature type="signal peptide" evidence="1">
    <location>
        <begin position="1"/>
        <end position="26"/>
    </location>
</feature>
<dbReference type="Proteomes" id="UP001290101">
    <property type="component" value="Unassembled WGS sequence"/>
</dbReference>